<accession>A0A388TFB9</accession>
<comment type="caution">
    <text evidence="1">The sequence shown here is derived from an EMBL/GenBank/DDBJ whole genome shotgun (WGS) entry which is preliminary data.</text>
</comment>
<evidence type="ECO:0000313" key="2">
    <source>
        <dbReference type="Proteomes" id="UP000269352"/>
    </source>
</evidence>
<gene>
    <name evidence="1" type="ORF">NO1_1865</name>
</gene>
<keyword evidence="2" id="KW-1185">Reference proteome</keyword>
<protein>
    <submittedName>
        <fullName evidence="1">Uncharacterized protein</fullName>
    </submittedName>
</protein>
<sequence length="507" mass="56352">MRFLLNMYVNAQSVTNFINTAKTDGKDDWKDVLIKKFEEDNDIFGMLKGAENEEQLRQYIEHFLPPHTDRQQQIKELVNYFTAASQSGGNERMPSDELFPQSGGAAGSGRGVTNPQSVYNQLESGLKQRVDWLLNKTNFSPEQLRQLGFQDKADFKDFIAEIIRKRPEQLPGTDTEGNREFLNIEVMLEREFYELLNHPESPAQPRGQFNARESAFLLAEIGVSSATVEEYMSGYTPDEKTEIRRNLWMIATSNDPELKYLFYKTLESLNVDNEKKGLSEFTGHFETPGDIKKFLTTTRPDIITNLLTGTVFDEGIGSALGQSAISFLNELRTDNKSPLGVAATSATTYLDEEIRNHGGALPKRKEIVLTAIKNSIDPDANVEERIQSNRALGYSDESNERIQSTIDVSINNLQPTEENRSFVERVKEAAGKNRQAFIAIFGQDSKAAAAAGVLADTCRNVINSINANQRNADNTSRVALGQPAISSVGGGGIATRYGARQGVRLAA</sequence>
<proteinExistence type="predicted"/>
<name>A0A388TFB9_TERA1</name>
<evidence type="ECO:0000313" key="1">
    <source>
        <dbReference type="EMBL" id="GBR74738.1"/>
    </source>
</evidence>
<organism evidence="1 2">
    <name type="scientific">Termititenax aidoneus</name>
    <dbReference type="NCBI Taxonomy" id="2218524"/>
    <lineage>
        <taxon>Bacteria</taxon>
        <taxon>Bacillati</taxon>
        <taxon>Candidatus Margulisiibacteriota</taxon>
        <taxon>Candidatus Termititenacia</taxon>
        <taxon>Candidatus Termititenacales</taxon>
        <taxon>Candidatus Termititenacaceae</taxon>
        <taxon>Candidatus Termititenax</taxon>
    </lineage>
</organism>
<reference evidence="1 2" key="1">
    <citation type="journal article" date="2019" name="ISME J.">
        <title>Genome analyses of uncultured TG2/ZB3 bacteria in 'Margulisbacteria' specifically attached to ectosymbiotic spirochetes of protists in the termite gut.</title>
        <authorList>
            <person name="Utami Y.D."/>
            <person name="Kuwahara H."/>
            <person name="Igai K."/>
            <person name="Murakami T."/>
            <person name="Sugaya K."/>
            <person name="Morikawa T."/>
            <person name="Nagura Y."/>
            <person name="Yuki M."/>
            <person name="Deevong P."/>
            <person name="Inoue T."/>
            <person name="Kihara K."/>
            <person name="Lo N."/>
            <person name="Yamada A."/>
            <person name="Ohkuma M."/>
            <person name="Hongoh Y."/>
        </authorList>
    </citation>
    <scope>NUCLEOTIDE SEQUENCE [LARGE SCALE GENOMIC DNA]</scope>
    <source>
        <strain evidence="1">NkOx7-01</strain>
    </source>
</reference>
<dbReference type="Proteomes" id="UP000269352">
    <property type="component" value="Unassembled WGS sequence"/>
</dbReference>
<dbReference type="EMBL" id="BGZN01000076">
    <property type="protein sequence ID" value="GBR74738.1"/>
    <property type="molecule type" value="Genomic_DNA"/>
</dbReference>
<dbReference type="AlphaFoldDB" id="A0A388TFB9"/>